<keyword evidence="2" id="KW-0378">Hydrolase</keyword>
<dbReference type="EMBL" id="JAFBDR010000044">
    <property type="protein sequence ID" value="MBM7573698.1"/>
    <property type="molecule type" value="Genomic_DNA"/>
</dbReference>
<evidence type="ECO:0000313" key="5">
    <source>
        <dbReference type="Proteomes" id="UP001296943"/>
    </source>
</evidence>
<accession>A0ABS2N6M0</accession>
<feature type="domain" description="Isochorismatase-like" evidence="3">
    <location>
        <begin position="27"/>
        <end position="224"/>
    </location>
</feature>
<dbReference type="CDD" id="cd00431">
    <property type="entry name" value="cysteine_hydrolases"/>
    <property type="match status" value="1"/>
</dbReference>
<name>A0ABS2N6M0_9BACI</name>
<sequence>MESVKMIDRNTVFNQINDELSLDFAKTAVIQIDMHKRQIDPEWSAFPQPVGQKKVENTARFLKVCRNYGLPIIHVMVYKRPVEEVYIPPKREVVAKTGMVSTPYGLPKKSPYDPGAKEGYFQWDIMPELGPGIDDYIINTKRQGTSSYFSTDLEYLIDSLGVDTFICVGINTNNCVGTFAIQAAERGLNTLMVSDCVGSTHGNDLHQFALQNIARTFGFVLTEQEAYQKIEEAIDEITQQMAVK</sequence>
<protein>
    <submittedName>
        <fullName evidence="4">Nicotinamidase-related amidase</fullName>
    </submittedName>
</protein>
<dbReference type="RefSeq" id="WP_204502330.1">
    <property type="nucleotide sequence ID" value="NZ_JAFBDR010000044.1"/>
</dbReference>
<proteinExistence type="inferred from homology"/>
<comment type="similarity">
    <text evidence="1">Belongs to the isochorismatase family.</text>
</comment>
<evidence type="ECO:0000259" key="3">
    <source>
        <dbReference type="Pfam" id="PF00857"/>
    </source>
</evidence>
<reference evidence="4 5" key="1">
    <citation type="submission" date="2021-01" db="EMBL/GenBank/DDBJ databases">
        <title>Genomic Encyclopedia of Type Strains, Phase IV (KMG-IV): sequencing the most valuable type-strain genomes for metagenomic binning, comparative biology and taxonomic classification.</title>
        <authorList>
            <person name="Goeker M."/>
        </authorList>
    </citation>
    <scope>NUCLEOTIDE SEQUENCE [LARGE SCALE GENOMIC DNA]</scope>
    <source>
        <strain evidence="4 5">DSM 23711</strain>
    </source>
</reference>
<keyword evidence="5" id="KW-1185">Reference proteome</keyword>
<evidence type="ECO:0000256" key="1">
    <source>
        <dbReference type="ARBA" id="ARBA00006336"/>
    </source>
</evidence>
<dbReference type="PANTHER" id="PTHR43540">
    <property type="entry name" value="PEROXYUREIDOACRYLATE/UREIDOACRYLATE AMIDOHYDROLASE-RELATED"/>
    <property type="match status" value="1"/>
</dbReference>
<dbReference type="Proteomes" id="UP001296943">
    <property type="component" value="Unassembled WGS sequence"/>
</dbReference>
<organism evidence="4 5">
    <name type="scientific">Aquibacillus albus</name>
    <dbReference type="NCBI Taxonomy" id="1168171"/>
    <lineage>
        <taxon>Bacteria</taxon>
        <taxon>Bacillati</taxon>
        <taxon>Bacillota</taxon>
        <taxon>Bacilli</taxon>
        <taxon>Bacillales</taxon>
        <taxon>Bacillaceae</taxon>
        <taxon>Aquibacillus</taxon>
    </lineage>
</organism>
<dbReference type="SUPFAM" id="SSF52499">
    <property type="entry name" value="Isochorismatase-like hydrolases"/>
    <property type="match status" value="1"/>
</dbReference>
<dbReference type="InterPro" id="IPR000868">
    <property type="entry name" value="Isochorismatase-like_dom"/>
</dbReference>
<dbReference type="Pfam" id="PF00857">
    <property type="entry name" value="Isochorismatase"/>
    <property type="match status" value="1"/>
</dbReference>
<dbReference type="PANTHER" id="PTHR43540:SF6">
    <property type="entry name" value="ISOCHORISMATASE-LIKE DOMAIN-CONTAINING PROTEIN"/>
    <property type="match status" value="1"/>
</dbReference>
<comment type="caution">
    <text evidence="4">The sequence shown here is derived from an EMBL/GenBank/DDBJ whole genome shotgun (WGS) entry which is preliminary data.</text>
</comment>
<evidence type="ECO:0000313" key="4">
    <source>
        <dbReference type="EMBL" id="MBM7573698.1"/>
    </source>
</evidence>
<dbReference type="InterPro" id="IPR050272">
    <property type="entry name" value="Isochorismatase-like_hydrls"/>
</dbReference>
<dbReference type="Gene3D" id="3.40.50.850">
    <property type="entry name" value="Isochorismatase-like"/>
    <property type="match status" value="1"/>
</dbReference>
<evidence type="ECO:0000256" key="2">
    <source>
        <dbReference type="ARBA" id="ARBA00022801"/>
    </source>
</evidence>
<gene>
    <name evidence="4" type="ORF">JOC48_004284</name>
</gene>
<dbReference type="InterPro" id="IPR036380">
    <property type="entry name" value="Isochorismatase-like_sf"/>
</dbReference>